<dbReference type="AlphaFoldDB" id="A0A3D2X3N7"/>
<dbReference type="InterPro" id="IPR009057">
    <property type="entry name" value="Homeodomain-like_sf"/>
</dbReference>
<evidence type="ECO:0000259" key="4">
    <source>
        <dbReference type="PROSITE" id="PS01124"/>
    </source>
</evidence>
<dbReference type="Gene3D" id="1.10.10.60">
    <property type="entry name" value="Homeodomain-like"/>
    <property type="match status" value="2"/>
</dbReference>
<proteinExistence type="predicted"/>
<dbReference type="PANTHER" id="PTHR43280:SF2">
    <property type="entry name" value="HTH-TYPE TRANSCRIPTIONAL REGULATOR EXSA"/>
    <property type="match status" value="1"/>
</dbReference>
<sequence>MISVHSIYSLEVVASKLEQLNLSYLAGSGLCMVLLKIDNYNTFLLNTNQQECWALKFTVVNIAEEISSEHYTCDVFSSDSDKFVLLIKCDETADYKEFQNQLEPVLRSIQENVKKYISLSLSIAYSTPFKGLEHLPMMYSNMKNSILLKLRYGHQSIISPYMADEIDTDNLMIPVNQFDALIGKLLEGKLDASKQAYEKISTQLSTYNYDEVMTNLIHLIYNIYTSVVVKYPTLKEYATLMVKHFMVELQNIEVVVDVDKLMNDTIESLCQKVTNTKNNSEYQSKDYIIKSICDIIEKEYSNYEICLIYIADKLGLSPNYIGHIFKSVKGKSIAQYIQDLRIEKLAYYLNHSSLSLEEILDKVGLEKNNYFYTLFKKHFGVSLSEYRLNLVNKGL</sequence>
<keyword evidence="3" id="KW-0804">Transcription</keyword>
<dbReference type="SMART" id="SM00342">
    <property type="entry name" value="HTH_ARAC"/>
    <property type="match status" value="1"/>
</dbReference>
<feature type="domain" description="HTH araC/xylS-type" evidence="4">
    <location>
        <begin position="290"/>
        <end position="389"/>
    </location>
</feature>
<comment type="caution">
    <text evidence="5">The sequence shown here is derived from an EMBL/GenBank/DDBJ whole genome shotgun (WGS) entry which is preliminary data.</text>
</comment>
<dbReference type="Proteomes" id="UP000262969">
    <property type="component" value="Unassembled WGS sequence"/>
</dbReference>
<dbReference type="GO" id="GO:0003700">
    <property type="term" value="F:DNA-binding transcription factor activity"/>
    <property type="evidence" value="ECO:0007669"/>
    <property type="project" value="InterPro"/>
</dbReference>
<evidence type="ECO:0000313" key="6">
    <source>
        <dbReference type="Proteomes" id="UP000262969"/>
    </source>
</evidence>
<evidence type="ECO:0000256" key="2">
    <source>
        <dbReference type="ARBA" id="ARBA00023125"/>
    </source>
</evidence>
<dbReference type="PANTHER" id="PTHR43280">
    <property type="entry name" value="ARAC-FAMILY TRANSCRIPTIONAL REGULATOR"/>
    <property type="match status" value="1"/>
</dbReference>
<dbReference type="SUPFAM" id="SSF46689">
    <property type="entry name" value="Homeodomain-like"/>
    <property type="match status" value="1"/>
</dbReference>
<evidence type="ECO:0000256" key="3">
    <source>
        <dbReference type="ARBA" id="ARBA00023163"/>
    </source>
</evidence>
<keyword evidence="2" id="KW-0238">DNA-binding</keyword>
<dbReference type="InterPro" id="IPR018060">
    <property type="entry name" value="HTH_AraC"/>
</dbReference>
<dbReference type="PROSITE" id="PS00041">
    <property type="entry name" value="HTH_ARAC_FAMILY_1"/>
    <property type="match status" value="1"/>
</dbReference>
<dbReference type="Pfam" id="PF12833">
    <property type="entry name" value="HTH_18"/>
    <property type="match status" value="1"/>
</dbReference>
<dbReference type="InterPro" id="IPR018062">
    <property type="entry name" value="HTH_AraC-typ_CS"/>
</dbReference>
<evidence type="ECO:0000313" key="5">
    <source>
        <dbReference type="EMBL" id="HCL01751.1"/>
    </source>
</evidence>
<organism evidence="5 6">
    <name type="scientific">Lachnoclostridium phytofermentans</name>
    <dbReference type="NCBI Taxonomy" id="66219"/>
    <lineage>
        <taxon>Bacteria</taxon>
        <taxon>Bacillati</taxon>
        <taxon>Bacillota</taxon>
        <taxon>Clostridia</taxon>
        <taxon>Lachnospirales</taxon>
        <taxon>Lachnospiraceae</taxon>
    </lineage>
</organism>
<evidence type="ECO:0000256" key="1">
    <source>
        <dbReference type="ARBA" id="ARBA00023015"/>
    </source>
</evidence>
<dbReference type="EMBL" id="DPVV01000170">
    <property type="protein sequence ID" value="HCL01751.1"/>
    <property type="molecule type" value="Genomic_DNA"/>
</dbReference>
<gene>
    <name evidence="5" type="ORF">DHW61_04935</name>
</gene>
<name>A0A3D2X3N7_9FIRM</name>
<accession>A0A3D2X3N7</accession>
<protein>
    <recommendedName>
        <fullName evidence="4">HTH araC/xylS-type domain-containing protein</fullName>
    </recommendedName>
</protein>
<reference evidence="5 6" key="1">
    <citation type="journal article" date="2018" name="Nat. Biotechnol.">
        <title>A standardized bacterial taxonomy based on genome phylogeny substantially revises the tree of life.</title>
        <authorList>
            <person name="Parks D.H."/>
            <person name="Chuvochina M."/>
            <person name="Waite D.W."/>
            <person name="Rinke C."/>
            <person name="Skarshewski A."/>
            <person name="Chaumeil P.A."/>
            <person name="Hugenholtz P."/>
        </authorList>
    </citation>
    <scope>NUCLEOTIDE SEQUENCE [LARGE SCALE GENOMIC DNA]</scope>
    <source>
        <strain evidence="5">UBA11728</strain>
    </source>
</reference>
<dbReference type="PROSITE" id="PS01124">
    <property type="entry name" value="HTH_ARAC_FAMILY_2"/>
    <property type="match status" value="1"/>
</dbReference>
<dbReference type="GO" id="GO:0043565">
    <property type="term" value="F:sequence-specific DNA binding"/>
    <property type="evidence" value="ECO:0007669"/>
    <property type="project" value="InterPro"/>
</dbReference>
<keyword evidence="1" id="KW-0805">Transcription regulation</keyword>